<dbReference type="Proteomes" id="UP000240978">
    <property type="component" value="Unassembled WGS sequence"/>
</dbReference>
<dbReference type="InterPro" id="IPR028915">
    <property type="entry name" value="Tox-HNH-HHH_dom"/>
</dbReference>
<evidence type="ECO:0000313" key="3">
    <source>
        <dbReference type="Proteomes" id="UP000240978"/>
    </source>
</evidence>
<keyword evidence="3" id="KW-1185">Reference proteome</keyword>
<protein>
    <submittedName>
        <fullName evidence="2">RHS repeat-associated protein</fullName>
    </submittedName>
</protein>
<dbReference type="OrthoDB" id="680858at2"/>
<evidence type="ECO:0000313" key="2">
    <source>
        <dbReference type="EMBL" id="PSL18612.1"/>
    </source>
</evidence>
<dbReference type="RefSeq" id="WP_106606298.1">
    <property type="nucleotide sequence ID" value="NZ_PYGK01000033.1"/>
</dbReference>
<dbReference type="InterPro" id="IPR022385">
    <property type="entry name" value="Rhs_assc_core"/>
</dbReference>
<dbReference type="AlphaFoldDB" id="A0A2P8FAC6"/>
<feature type="non-terminal residue" evidence="2">
    <location>
        <position position="1"/>
    </location>
</feature>
<organism evidence="2 3">
    <name type="scientific">Chitinophaga ginsengisoli</name>
    <dbReference type="NCBI Taxonomy" id="363837"/>
    <lineage>
        <taxon>Bacteria</taxon>
        <taxon>Pseudomonadati</taxon>
        <taxon>Bacteroidota</taxon>
        <taxon>Chitinophagia</taxon>
        <taxon>Chitinophagales</taxon>
        <taxon>Chitinophagaceae</taxon>
        <taxon>Chitinophaga</taxon>
    </lineage>
</organism>
<comment type="caution">
    <text evidence="2">The sequence shown here is derived from an EMBL/GenBank/DDBJ whole genome shotgun (WGS) entry which is preliminary data.</text>
</comment>
<gene>
    <name evidence="2" type="ORF">CLV42_1331</name>
</gene>
<sequence length="308" mass="34915">DNEVKGEGNQQDYGMRVYDPRLGKFLSVDPLFRDYPWYTPYQFAGNKPIWAVDLDGLEEQPTTYTSSPLPNSYLNPANSIDMNGAPARVTATNNPKLSVATTYTKPLGAPRNYLYYWNELIKMRPEAFSPANLARVGNGAAPRVDAQWIESNPTHVGYENDILVHHHEQQGNMATAVPKTIHEKWTKELHPLKYPKTVTTGLGLSMNLLSLAVEVFSKNPNTMWNSTFGNGAHIGQIYINPDGGYYQILKEDNYYDEDGNRQKTDRVLEFYKSYGKDKDGNYIGIEKTGQKVITTDYQKNETTNREII</sequence>
<reference evidence="2 3" key="1">
    <citation type="submission" date="2018-03" db="EMBL/GenBank/DDBJ databases">
        <title>Genomic Encyclopedia of Archaeal and Bacterial Type Strains, Phase II (KMG-II): from individual species to whole genera.</title>
        <authorList>
            <person name="Goeker M."/>
        </authorList>
    </citation>
    <scope>NUCLEOTIDE SEQUENCE [LARGE SCALE GENOMIC DNA]</scope>
    <source>
        <strain evidence="2 3">DSM 18107</strain>
    </source>
</reference>
<dbReference type="EMBL" id="PYGK01000033">
    <property type="protein sequence ID" value="PSL18612.1"/>
    <property type="molecule type" value="Genomic_DNA"/>
</dbReference>
<evidence type="ECO:0000259" key="1">
    <source>
        <dbReference type="Pfam" id="PF15637"/>
    </source>
</evidence>
<feature type="domain" description="Tox-HNH-HHH" evidence="1">
    <location>
        <begin position="107"/>
        <end position="186"/>
    </location>
</feature>
<proteinExistence type="predicted"/>
<dbReference type="Pfam" id="PF15637">
    <property type="entry name" value="Tox-HNH-HHH"/>
    <property type="match status" value="1"/>
</dbReference>
<dbReference type="Gene3D" id="2.180.10.10">
    <property type="entry name" value="RHS repeat-associated core"/>
    <property type="match status" value="1"/>
</dbReference>
<accession>A0A2P8FAC6</accession>
<name>A0A2P8FAC6_9BACT</name>
<dbReference type="NCBIfam" id="TIGR03696">
    <property type="entry name" value="Rhs_assc_core"/>
    <property type="match status" value="1"/>
</dbReference>